<name>A0A1G8Z4J4_9FIRM</name>
<evidence type="ECO:0000313" key="2">
    <source>
        <dbReference type="Proteomes" id="UP000198718"/>
    </source>
</evidence>
<dbReference type="STRING" id="393762.SAMN05660472_00736"/>
<gene>
    <name evidence="1" type="ORF">SAMN05660472_00736</name>
</gene>
<reference evidence="1 2" key="1">
    <citation type="submission" date="2016-10" db="EMBL/GenBank/DDBJ databases">
        <authorList>
            <person name="de Groot N.N."/>
        </authorList>
    </citation>
    <scope>NUCLEOTIDE SEQUENCE [LARGE SCALE GENOMIC DNA]</scope>
    <source>
        <strain evidence="1 2">DSM 18346</strain>
    </source>
</reference>
<sequence length="50" mass="5856">MKVLVAKDYKPISKITIRMIRDGIKKKLLLLYPKVTFIFNEKAYGIQVMV</sequence>
<accession>A0A1G8Z4J4</accession>
<dbReference type="RefSeq" id="WP_176762039.1">
    <property type="nucleotide sequence ID" value="NZ_FNFP01000001.1"/>
</dbReference>
<dbReference type="Proteomes" id="UP000198718">
    <property type="component" value="Unassembled WGS sequence"/>
</dbReference>
<dbReference type="EMBL" id="FNFP01000001">
    <property type="protein sequence ID" value="SDK10042.1"/>
    <property type="molecule type" value="Genomic_DNA"/>
</dbReference>
<keyword evidence="2" id="KW-1185">Reference proteome</keyword>
<organism evidence="1 2">
    <name type="scientific">Natronincola ferrireducens</name>
    <dbReference type="NCBI Taxonomy" id="393762"/>
    <lineage>
        <taxon>Bacteria</taxon>
        <taxon>Bacillati</taxon>
        <taxon>Bacillota</taxon>
        <taxon>Clostridia</taxon>
        <taxon>Peptostreptococcales</taxon>
        <taxon>Natronincolaceae</taxon>
        <taxon>Natronincola</taxon>
    </lineage>
</organism>
<evidence type="ECO:0000313" key="1">
    <source>
        <dbReference type="EMBL" id="SDK10042.1"/>
    </source>
</evidence>
<protein>
    <submittedName>
        <fullName evidence="1">Uncharacterized protein</fullName>
    </submittedName>
</protein>
<proteinExistence type="predicted"/>
<dbReference type="AlphaFoldDB" id="A0A1G8Z4J4"/>